<keyword evidence="2 5" id="KW-0238">DNA-binding</keyword>
<evidence type="ECO:0000313" key="6">
    <source>
        <dbReference type="Proteomes" id="UP001223420"/>
    </source>
</evidence>
<dbReference type="SMART" id="SM00345">
    <property type="entry name" value="HTH_GNTR"/>
    <property type="match status" value="1"/>
</dbReference>
<evidence type="ECO:0000256" key="3">
    <source>
        <dbReference type="ARBA" id="ARBA00023163"/>
    </source>
</evidence>
<dbReference type="SUPFAM" id="SSF46785">
    <property type="entry name" value="Winged helix' DNA-binding domain"/>
    <property type="match status" value="1"/>
</dbReference>
<dbReference type="GO" id="GO:0003700">
    <property type="term" value="F:DNA-binding transcription factor activity"/>
    <property type="evidence" value="ECO:0007669"/>
    <property type="project" value="InterPro"/>
</dbReference>
<dbReference type="PANTHER" id="PTHR43537">
    <property type="entry name" value="TRANSCRIPTIONAL REGULATOR, GNTR FAMILY"/>
    <property type="match status" value="1"/>
</dbReference>
<dbReference type="Proteomes" id="UP001223420">
    <property type="component" value="Unassembled WGS sequence"/>
</dbReference>
<dbReference type="PROSITE" id="PS50949">
    <property type="entry name" value="HTH_GNTR"/>
    <property type="match status" value="1"/>
</dbReference>
<dbReference type="InterPro" id="IPR011711">
    <property type="entry name" value="GntR_C"/>
</dbReference>
<keyword evidence="1" id="KW-0805">Transcription regulation</keyword>
<dbReference type="InterPro" id="IPR000524">
    <property type="entry name" value="Tscrpt_reg_HTH_GntR"/>
</dbReference>
<name>A0AAJ1WYL7_9HYPH</name>
<dbReference type="SUPFAM" id="SSF48008">
    <property type="entry name" value="GntR ligand-binding domain-like"/>
    <property type="match status" value="1"/>
</dbReference>
<protein>
    <submittedName>
        <fullName evidence="5">DNA-binding FadR family transcriptional regulator</fullName>
    </submittedName>
</protein>
<dbReference type="Gene3D" id="1.20.120.530">
    <property type="entry name" value="GntR ligand-binding domain-like"/>
    <property type="match status" value="1"/>
</dbReference>
<dbReference type="InterPro" id="IPR008920">
    <property type="entry name" value="TF_FadR/GntR_C"/>
</dbReference>
<organism evidence="5 6">
    <name type="scientific">Methylobacterium brachiatum</name>
    <dbReference type="NCBI Taxonomy" id="269660"/>
    <lineage>
        <taxon>Bacteria</taxon>
        <taxon>Pseudomonadati</taxon>
        <taxon>Pseudomonadota</taxon>
        <taxon>Alphaproteobacteria</taxon>
        <taxon>Hyphomicrobiales</taxon>
        <taxon>Methylobacteriaceae</taxon>
        <taxon>Methylobacterium</taxon>
    </lineage>
</organism>
<proteinExistence type="predicted"/>
<dbReference type="Pfam" id="PF00392">
    <property type="entry name" value="GntR"/>
    <property type="match status" value="1"/>
</dbReference>
<sequence>MPPTLNLPQAARRSLVDSAIELIRTQIETGRWKVGARIPKEAELAEMLQVGRNTVREAVRVLSHAKVLEVRQGDGTYVRLNVDPAEVMRRVTHASLRDHFELRALLETEAARRAATRRDADDVRRLEELLAARGERPQDGDLAGFIERDIAFHVAVARSGGNAALVELYRYFALALHGSTSAALADRTLPEPDLAAHRRVVDAIRDRDEAGAAEAARAIVSPILDALERDGPAAADR</sequence>
<comment type="caution">
    <text evidence="5">The sequence shown here is derived from an EMBL/GenBank/DDBJ whole genome shotgun (WGS) entry which is preliminary data.</text>
</comment>
<keyword evidence="3" id="KW-0804">Transcription</keyword>
<reference evidence="5" key="1">
    <citation type="submission" date="2023-07" db="EMBL/GenBank/DDBJ databases">
        <title>Genomic Encyclopedia of Type Strains, Phase IV (KMG-IV): sequencing the most valuable type-strain genomes for metagenomic binning, comparative biology and taxonomic classification.</title>
        <authorList>
            <person name="Goeker M."/>
        </authorList>
    </citation>
    <scope>NUCLEOTIDE SEQUENCE</scope>
    <source>
        <strain evidence="5">DSM 19569</strain>
    </source>
</reference>
<dbReference type="InterPro" id="IPR036388">
    <property type="entry name" value="WH-like_DNA-bd_sf"/>
</dbReference>
<dbReference type="PANTHER" id="PTHR43537:SF47">
    <property type="entry name" value="REGULATORY PROTEIN GNTR HTH"/>
    <property type="match status" value="1"/>
</dbReference>
<evidence type="ECO:0000259" key="4">
    <source>
        <dbReference type="PROSITE" id="PS50949"/>
    </source>
</evidence>
<dbReference type="SMART" id="SM00895">
    <property type="entry name" value="FCD"/>
    <property type="match status" value="1"/>
</dbReference>
<dbReference type="InterPro" id="IPR036390">
    <property type="entry name" value="WH_DNA-bd_sf"/>
</dbReference>
<evidence type="ECO:0000256" key="2">
    <source>
        <dbReference type="ARBA" id="ARBA00023125"/>
    </source>
</evidence>
<dbReference type="Gene3D" id="1.10.10.10">
    <property type="entry name" value="Winged helix-like DNA-binding domain superfamily/Winged helix DNA-binding domain"/>
    <property type="match status" value="1"/>
</dbReference>
<dbReference type="GO" id="GO:0003677">
    <property type="term" value="F:DNA binding"/>
    <property type="evidence" value="ECO:0007669"/>
    <property type="project" value="UniProtKB-KW"/>
</dbReference>
<dbReference type="EMBL" id="JAUSWL010000015">
    <property type="protein sequence ID" value="MDQ0546612.1"/>
    <property type="molecule type" value="Genomic_DNA"/>
</dbReference>
<dbReference type="AlphaFoldDB" id="A0AAJ1WYL7"/>
<accession>A0AAJ1WYL7</accession>
<dbReference type="PRINTS" id="PR00035">
    <property type="entry name" value="HTHGNTR"/>
</dbReference>
<feature type="domain" description="HTH gntR-type" evidence="4">
    <location>
        <begin position="13"/>
        <end position="81"/>
    </location>
</feature>
<dbReference type="RefSeq" id="WP_230367867.1">
    <property type="nucleotide sequence ID" value="NZ_JAJALK010000016.1"/>
</dbReference>
<dbReference type="Pfam" id="PF07729">
    <property type="entry name" value="FCD"/>
    <property type="match status" value="1"/>
</dbReference>
<dbReference type="CDD" id="cd07377">
    <property type="entry name" value="WHTH_GntR"/>
    <property type="match status" value="1"/>
</dbReference>
<gene>
    <name evidence="5" type="ORF">QO001_005564</name>
</gene>
<evidence type="ECO:0000256" key="1">
    <source>
        <dbReference type="ARBA" id="ARBA00023015"/>
    </source>
</evidence>
<evidence type="ECO:0000313" key="5">
    <source>
        <dbReference type="EMBL" id="MDQ0546612.1"/>
    </source>
</evidence>